<evidence type="ECO:0000256" key="1">
    <source>
        <dbReference type="SAM" id="Phobius"/>
    </source>
</evidence>
<evidence type="ECO:0000259" key="2">
    <source>
        <dbReference type="Pfam" id="PF20152"/>
    </source>
</evidence>
<sequence length="306" mass="34537">MSSTPSIPIPIADIPTKVAPTLGALFTGATIAAVCYGITILQTFIYYKLNPNDPWIFRYSVALLLILDTLHVALGTHGLYFYLIESFGNHLVLLSKFTWSFLLQLPVNVLVNSGVQALYAIRIWKFGRKFHMVLPRFIILPVAATFGTGIYVVYDTYTLSSFSDTSKNRLSIYTVFCTITIKTIVKLMRIAVISGLLTSTCSLLTLISYIVWPDTLIFFAIGTFILPKLYINSLLAMLNSRESSLWLVGEGYQVEQEMIRFASRDAENVVADRSRLMSLQTVSPRQQQRRMLIYLSMLWAEDIRVA</sequence>
<feature type="transmembrane region" description="Helical" evidence="1">
    <location>
        <begin position="192"/>
        <end position="211"/>
    </location>
</feature>
<dbReference type="Pfam" id="PF20152">
    <property type="entry name" value="DUF6534"/>
    <property type="match status" value="1"/>
</dbReference>
<accession>A0A2H3D9I7</accession>
<feature type="transmembrane region" description="Helical" evidence="1">
    <location>
        <begin position="133"/>
        <end position="154"/>
    </location>
</feature>
<name>A0A2H3D9I7_ARMGA</name>
<dbReference type="EMBL" id="KZ293660">
    <property type="protein sequence ID" value="PBK91911.1"/>
    <property type="molecule type" value="Genomic_DNA"/>
</dbReference>
<dbReference type="Proteomes" id="UP000217790">
    <property type="component" value="Unassembled WGS sequence"/>
</dbReference>
<keyword evidence="4" id="KW-1185">Reference proteome</keyword>
<feature type="transmembrane region" description="Helical" evidence="1">
    <location>
        <begin position="217"/>
        <end position="238"/>
    </location>
</feature>
<dbReference type="InParanoid" id="A0A2H3D9I7"/>
<dbReference type="OMA" id="CFYGITV"/>
<feature type="transmembrane region" description="Helical" evidence="1">
    <location>
        <begin position="101"/>
        <end position="121"/>
    </location>
</feature>
<feature type="transmembrane region" description="Helical" evidence="1">
    <location>
        <begin position="166"/>
        <end position="185"/>
    </location>
</feature>
<feature type="domain" description="DUF6534" evidence="2">
    <location>
        <begin position="180"/>
        <end position="243"/>
    </location>
</feature>
<keyword evidence="1" id="KW-0472">Membrane</keyword>
<dbReference type="OrthoDB" id="3270417at2759"/>
<dbReference type="AlphaFoldDB" id="A0A2H3D9I7"/>
<evidence type="ECO:0000313" key="3">
    <source>
        <dbReference type="EMBL" id="PBK91911.1"/>
    </source>
</evidence>
<dbReference type="PANTHER" id="PTHR40465:SF1">
    <property type="entry name" value="DUF6534 DOMAIN-CONTAINING PROTEIN"/>
    <property type="match status" value="1"/>
</dbReference>
<keyword evidence="1" id="KW-1133">Transmembrane helix</keyword>
<dbReference type="InterPro" id="IPR045339">
    <property type="entry name" value="DUF6534"/>
</dbReference>
<keyword evidence="1" id="KW-0812">Transmembrane</keyword>
<feature type="transmembrane region" description="Helical" evidence="1">
    <location>
        <begin position="24"/>
        <end position="47"/>
    </location>
</feature>
<evidence type="ECO:0000313" key="4">
    <source>
        <dbReference type="Proteomes" id="UP000217790"/>
    </source>
</evidence>
<protein>
    <recommendedName>
        <fullName evidence="2">DUF6534 domain-containing protein</fullName>
    </recommendedName>
</protein>
<organism evidence="3 4">
    <name type="scientific">Armillaria gallica</name>
    <name type="common">Bulbous honey fungus</name>
    <name type="synonym">Armillaria bulbosa</name>
    <dbReference type="NCBI Taxonomy" id="47427"/>
    <lineage>
        <taxon>Eukaryota</taxon>
        <taxon>Fungi</taxon>
        <taxon>Dikarya</taxon>
        <taxon>Basidiomycota</taxon>
        <taxon>Agaricomycotina</taxon>
        <taxon>Agaricomycetes</taxon>
        <taxon>Agaricomycetidae</taxon>
        <taxon>Agaricales</taxon>
        <taxon>Marasmiineae</taxon>
        <taxon>Physalacriaceae</taxon>
        <taxon>Armillaria</taxon>
    </lineage>
</organism>
<proteinExistence type="predicted"/>
<gene>
    <name evidence="3" type="ORF">ARMGADRAFT_192275</name>
</gene>
<dbReference type="PANTHER" id="PTHR40465">
    <property type="entry name" value="CHROMOSOME 1, WHOLE GENOME SHOTGUN SEQUENCE"/>
    <property type="match status" value="1"/>
</dbReference>
<reference evidence="4" key="1">
    <citation type="journal article" date="2017" name="Nat. Ecol. Evol.">
        <title>Genome expansion and lineage-specific genetic innovations in the forest pathogenic fungi Armillaria.</title>
        <authorList>
            <person name="Sipos G."/>
            <person name="Prasanna A.N."/>
            <person name="Walter M.C."/>
            <person name="O'Connor E."/>
            <person name="Balint B."/>
            <person name="Krizsan K."/>
            <person name="Kiss B."/>
            <person name="Hess J."/>
            <person name="Varga T."/>
            <person name="Slot J."/>
            <person name="Riley R."/>
            <person name="Boka B."/>
            <person name="Rigling D."/>
            <person name="Barry K."/>
            <person name="Lee J."/>
            <person name="Mihaltcheva S."/>
            <person name="LaButti K."/>
            <person name="Lipzen A."/>
            <person name="Waldron R."/>
            <person name="Moloney N.M."/>
            <person name="Sperisen C."/>
            <person name="Kredics L."/>
            <person name="Vagvoelgyi C."/>
            <person name="Patrignani A."/>
            <person name="Fitzpatrick D."/>
            <person name="Nagy I."/>
            <person name="Doyle S."/>
            <person name="Anderson J.B."/>
            <person name="Grigoriev I.V."/>
            <person name="Gueldener U."/>
            <person name="Muensterkoetter M."/>
            <person name="Nagy L.G."/>
        </authorList>
    </citation>
    <scope>NUCLEOTIDE SEQUENCE [LARGE SCALE GENOMIC DNA]</scope>
    <source>
        <strain evidence="4">Ar21-2</strain>
    </source>
</reference>
<feature type="transmembrane region" description="Helical" evidence="1">
    <location>
        <begin position="59"/>
        <end position="81"/>
    </location>
</feature>